<dbReference type="InterPro" id="IPR029063">
    <property type="entry name" value="SAM-dependent_MTases_sf"/>
</dbReference>
<feature type="coiled-coil region" evidence="1">
    <location>
        <begin position="568"/>
        <end position="651"/>
    </location>
</feature>
<dbReference type="SUPFAM" id="SSF53335">
    <property type="entry name" value="S-adenosyl-L-methionine-dependent methyltransferases"/>
    <property type="match status" value="1"/>
</dbReference>
<evidence type="ECO:0000259" key="2">
    <source>
        <dbReference type="Pfam" id="PF05050"/>
    </source>
</evidence>
<dbReference type="NCBIfam" id="TIGR01444">
    <property type="entry name" value="fkbM_fam"/>
    <property type="match status" value="1"/>
</dbReference>
<feature type="domain" description="Spore protein YkvP/CgeB glycosyl transferase-like" evidence="3">
    <location>
        <begin position="952"/>
        <end position="1066"/>
    </location>
</feature>
<keyword evidence="4" id="KW-0489">Methyltransferase</keyword>
<sequence>MKQVEIVANGSAYQIVLPDAENDYIQKTIASTKKPYEEAMLVDMAAIVKPGDLVLDIGANCGNHTLFLSCVSGAFVHAFEPDAELCAAISTSVAANGAAERITVHQVGVGDANGFGRIVQTAENNRGAQRLERTSMDEQSVAIIRLDDQEFEAPVKAIKIDVEGMELDVLRGSSELIQRDHPEMYVECQTVQDFEKIHQFLEPFGYRYKATFNATPTHRFGFDGAGSNTDRLEQVVKQQVSATYYDRKLIGDLRLSLSQANLKYRESTALLAQLKERLEANTATLKRDQDHILDLQNKLNASEEALVEAHLALERKADEVRALDGISTSHADALRQVAALREELAGRAAQIVELRLQHEQRLILSPEYENRLAAGARAQEQLASLGQKLDAQASHIHDLERNAKQNHDELRAVGDALAVSSRAKDKLVAAANTRSAVLSDVRSRLSFERGRVKSVEKLMAQINSLNLALRSELSDQQAILDSERSRFQSELNNSELRLRQVLKHVKQLRAKLATTNSRAEELETRLADSVDRLKVSQGKLTDAQTRLFSAQQSVDEGGRRLTVEKGLVARLERDLKDARAHSESLKIAEQALIAARDKSEASLSSVSAELKSANEQADRRNLERQNALKEVESLRDELTNTRLQLAQAEEKTRLLRTSITYRLGQTLRNSLQSPEGLLKLPVALGVLMKENNRKKLSADATPKVASTLVDPIAVATSSANVPGLVNRAAEIRQDRRLPNSAATESLRLKESDKVRRTRVAAIMDAFTVHSFAPECDLLELSLGRYIQELEDFKPHLIFLESAWRGRDDEWGNKVAQTATQVREIISWANHHNIKVILWNKEDPVHYSTFLNTAKLVDHVFTTDIDCVQRYKGDLGHDRVHFLPFACQPFSHNPLELYSRDSGLCFAGAYYRRYPDRTRDLESFIEKIPEYRSIEIFDRNFGKTDEQYQFPAEYQKYIVGTLDSAEIDLAYKGYDYAINLNSVKESQSMFARRVYELLASNTTVVSNYSRGLELMFGGIPVISDSGQAVVEELRSVSGELEGRKRRLAGLRKVMSEHTYAHRLDYILSKVESRSKVSTTPIVHVFSLVSRDAEIEAVRKSADRQAGVTASLRLFTNNPSLASRFEDVALTSDLHDVELAQFAEAGEFVGFMHPDDYYGPCYLLDLALAVRYTSAQVVGKATYMRATRRGPASVGTELAYTAVERLPIRSSLILDPTAVQLRASEWIKSAANGDYSVPAMMQTEIFDYCRAGAKLKPGYAATVDGNWSDIGLSLENLTSASDRIKASELSTTDLNTLTGKDLSKMFLVTKRPGVDSWVSGDSWNFESTLDDGRHDYIYSSEMINLHDIADDDGLKFHAESDPGLNLQIAIIYYNNDTKIAGLVRTTNQNHTLDVPPEATHLKVGIRIFSSGSGAIRRVLWEHKDMTPEFIAQTADNLVITNRYPSSVDLYKNGFVHTRVRRYIQAGVPTEVFVLDETESLRFREFEGVSVITGNSETLDSFLKQGFHRSISVHFITESMWNSVSRLPHQPRIAIWAHGADIQSWSRREFLYDEDSKDAARTLSDARLSLWSRIFADSTENVKVVFVSDWLRRTALEDLGLEVSDKSVVIHNPINASMFSYNPKDDQKRLKVLSVRPYASAVYANDLSVEAIRLLSDTPHFNEMEFRLVGDGPLFDEITKPLEAFDNVILDKRFLTQDEIAKMHQEYGVFLCPSRMDTQGVSRDEAMSSGLVPVTTAVAAIPEFADETCAEIVDPEDASALADAMLSLISSPRLYRRKSQAAAKRVRSQSDADVIVPKELAVLGRG</sequence>
<dbReference type="PANTHER" id="PTHR34203">
    <property type="entry name" value="METHYLTRANSFERASE, FKBM FAMILY PROTEIN"/>
    <property type="match status" value="1"/>
</dbReference>
<keyword evidence="4" id="KW-0808">Transferase</keyword>
<dbReference type="Pfam" id="PF05050">
    <property type="entry name" value="Methyltransf_21"/>
    <property type="match status" value="1"/>
</dbReference>
<dbReference type="RefSeq" id="WP_167263836.1">
    <property type="nucleotide sequence ID" value="NZ_BAAAVO010000002.1"/>
</dbReference>
<dbReference type="Gene3D" id="3.40.50.2000">
    <property type="entry name" value="Glycogen Phosphorylase B"/>
    <property type="match status" value="2"/>
</dbReference>
<evidence type="ECO:0000259" key="3">
    <source>
        <dbReference type="Pfam" id="PF13524"/>
    </source>
</evidence>
<evidence type="ECO:0000313" key="5">
    <source>
        <dbReference type="Proteomes" id="UP000802392"/>
    </source>
</evidence>
<dbReference type="EMBL" id="JAAOZD010000001">
    <property type="protein sequence ID" value="NIJ00358.1"/>
    <property type="molecule type" value="Genomic_DNA"/>
</dbReference>
<evidence type="ECO:0000313" key="4">
    <source>
        <dbReference type="EMBL" id="NIJ00358.1"/>
    </source>
</evidence>
<feature type="coiled-coil region" evidence="1">
    <location>
        <begin position="257"/>
        <end position="305"/>
    </location>
</feature>
<dbReference type="SUPFAM" id="SSF53756">
    <property type="entry name" value="UDP-Glycosyltransferase/glycogen phosphorylase"/>
    <property type="match status" value="1"/>
</dbReference>
<feature type="coiled-coil region" evidence="1">
    <location>
        <begin position="491"/>
        <end position="532"/>
    </location>
</feature>
<gene>
    <name evidence="4" type="ORF">FHR86_000656</name>
</gene>
<evidence type="ECO:0000256" key="1">
    <source>
        <dbReference type="SAM" id="Coils"/>
    </source>
</evidence>
<dbReference type="CDD" id="cd03801">
    <property type="entry name" value="GT4_PimA-like"/>
    <property type="match status" value="1"/>
</dbReference>
<comment type="caution">
    <text evidence="4">The sequence shown here is derived from an EMBL/GenBank/DDBJ whole genome shotgun (WGS) entry which is preliminary data.</text>
</comment>
<keyword evidence="1" id="KW-0175">Coiled coil</keyword>
<dbReference type="SUPFAM" id="SSF57997">
    <property type="entry name" value="Tropomyosin"/>
    <property type="match status" value="1"/>
</dbReference>
<name>A0ABX0TCW2_9MICC</name>
<dbReference type="Pfam" id="PF13524">
    <property type="entry name" value="Glyco_trans_1_2"/>
    <property type="match status" value="1"/>
</dbReference>
<dbReference type="GO" id="GO:0008168">
    <property type="term" value="F:methyltransferase activity"/>
    <property type="evidence" value="ECO:0007669"/>
    <property type="project" value="UniProtKB-KW"/>
</dbReference>
<dbReference type="GO" id="GO:0032259">
    <property type="term" value="P:methylation"/>
    <property type="evidence" value="ECO:0007669"/>
    <property type="project" value="UniProtKB-KW"/>
</dbReference>
<dbReference type="Gene3D" id="3.40.50.150">
    <property type="entry name" value="Vaccinia Virus protein VP39"/>
    <property type="match status" value="1"/>
</dbReference>
<dbReference type="PANTHER" id="PTHR34203:SF15">
    <property type="entry name" value="SLL1173 PROTEIN"/>
    <property type="match status" value="1"/>
</dbReference>
<feature type="domain" description="Methyltransferase FkbM" evidence="2">
    <location>
        <begin position="56"/>
        <end position="208"/>
    </location>
</feature>
<proteinExistence type="predicted"/>
<dbReference type="InterPro" id="IPR006342">
    <property type="entry name" value="FkbM_mtfrase"/>
</dbReference>
<reference evidence="4 5" key="1">
    <citation type="submission" date="2020-03" db="EMBL/GenBank/DDBJ databases">
        <title>Genomic Encyclopedia of Type Strains, Phase III (KMG-III): the genomes of soil and plant-associated and newly described type strains.</title>
        <authorList>
            <person name="Whitman W."/>
        </authorList>
    </citation>
    <scope>NUCLEOTIDE SEQUENCE [LARGE SCALE GENOMIC DNA]</scope>
    <source>
        <strain evidence="4 5">CECT 4207</strain>
    </source>
</reference>
<dbReference type="Proteomes" id="UP000802392">
    <property type="component" value="Unassembled WGS sequence"/>
</dbReference>
<keyword evidence="5" id="KW-1185">Reference proteome</keyword>
<accession>A0ABX0TCW2</accession>
<protein>
    <submittedName>
        <fullName evidence="4">FkbM family methyltransferase</fullName>
    </submittedName>
</protein>
<dbReference type="InterPro" id="IPR052514">
    <property type="entry name" value="SAM-dependent_MTase"/>
</dbReference>
<organism evidence="4 5">
    <name type="scientific">Paenarthrobacter ilicis</name>
    <dbReference type="NCBI Taxonomy" id="43665"/>
    <lineage>
        <taxon>Bacteria</taxon>
        <taxon>Bacillati</taxon>
        <taxon>Actinomycetota</taxon>
        <taxon>Actinomycetes</taxon>
        <taxon>Micrococcales</taxon>
        <taxon>Micrococcaceae</taxon>
        <taxon>Paenarthrobacter</taxon>
    </lineage>
</organism>
<dbReference type="Pfam" id="PF13692">
    <property type="entry name" value="Glyco_trans_1_4"/>
    <property type="match status" value="1"/>
</dbReference>
<dbReference type="InterPro" id="IPR055259">
    <property type="entry name" value="YkvP/CgeB_Glyco_trans-like"/>
</dbReference>